<dbReference type="Ensembl" id="ENSCCRT00000116394.1">
    <property type="protein sequence ID" value="ENSCCRP00000098602.1"/>
    <property type="gene ID" value="ENSCCRG00000070876.1"/>
</dbReference>
<keyword evidence="3" id="KW-1185">Reference proteome</keyword>
<sequence length="190" mass="21808">GLTAPGHLHRDLPTLSAAQYDELKREILARVGLSPICAAQYFHYWEYKPYVPARAQAAKLSQLAQHWLLDGDLMATQIAERLVIDRLLRAIPQTHRQAVGMRKPEAMEQLRTTVFNLQTDRLDERFNQTLKCGDMWRQKTSGIGTLCCPMSFLVYWRFLSRPLALLHSSSSLAGNCEDLDRTWCWRKPAP</sequence>
<feature type="domain" description="SCAN box" evidence="1">
    <location>
        <begin position="40"/>
        <end position="118"/>
    </location>
</feature>
<dbReference type="InterPro" id="IPR003309">
    <property type="entry name" value="SCAN_dom"/>
</dbReference>
<proteinExistence type="predicted"/>
<name>A0A9J7WUI8_CYPCA</name>
<evidence type="ECO:0000259" key="1">
    <source>
        <dbReference type="PROSITE" id="PS50804"/>
    </source>
</evidence>
<dbReference type="InterPro" id="IPR038269">
    <property type="entry name" value="SCAN_sf"/>
</dbReference>
<evidence type="ECO:0000313" key="2">
    <source>
        <dbReference type="Ensembl" id="ENSCCRP00000098602.1"/>
    </source>
</evidence>
<evidence type="ECO:0000313" key="3">
    <source>
        <dbReference type="Proteomes" id="UP001108240"/>
    </source>
</evidence>
<dbReference type="GeneTree" id="ENSGT00990000206724"/>
<dbReference type="SUPFAM" id="SSF47353">
    <property type="entry name" value="Retrovirus capsid dimerization domain-like"/>
    <property type="match status" value="1"/>
</dbReference>
<dbReference type="PROSITE" id="PS50804">
    <property type="entry name" value="SCAN_BOX"/>
    <property type="match status" value="1"/>
</dbReference>
<protein>
    <recommendedName>
        <fullName evidence="1">SCAN box domain-containing protein</fullName>
    </recommendedName>
</protein>
<dbReference type="AlphaFoldDB" id="A0A9J7WUI8"/>
<accession>A0A9J7WUI8</accession>
<organism evidence="2 3">
    <name type="scientific">Cyprinus carpio carpio</name>
    <dbReference type="NCBI Taxonomy" id="630221"/>
    <lineage>
        <taxon>Eukaryota</taxon>
        <taxon>Metazoa</taxon>
        <taxon>Chordata</taxon>
        <taxon>Craniata</taxon>
        <taxon>Vertebrata</taxon>
        <taxon>Euteleostomi</taxon>
        <taxon>Actinopterygii</taxon>
        <taxon>Neopterygii</taxon>
        <taxon>Teleostei</taxon>
        <taxon>Ostariophysi</taxon>
        <taxon>Cypriniformes</taxon>
        <taxon>Cyprinidae</taxon>
        <taxon>Cyprininae</taxon>
        <taxon>Cyprinus</taxon>
    </lineage>
</organism>
<dbReference type="Gene3D" id="1.10.4020.10">
    <property type="entry name" value="DNA breaking-rejoining enzymes"/>
    <property type="match status" value="1"/>
</dbReference>
<reference evidence="2" key="2">
    <citation type="submission" date="2025-09" db="UniProtKB">
        <authorList>
            <consortium name="Ensembl"/>
        </authorList>
    </citation>
    <scope>IDENTIFICATION</scope>
</reference>
<dbReference type="Pfam" id="PF02023">
    <property type="entry name" value="SCAN"/>
    <property type="match status" value="1"/>
</dbReference>
<reference evidence="2" key="1">
    <citation type="submission" date="2025-08" db="UniProtKB">
        <authorList>
            <consortium name="Ensembl"/>
        </authorList>
    </citation>
    <scope>IDENTIFICATION</scope>
</reference>
<dbReference type="Proteomes" id="UP001108240">
    <property type="component" value="Unplaced"/>
</dbReference>